<dbReference type="Proteomes" id="UP001597120">
    <property type="component" value="Unassembled WGS sequence"/>
</dbReference>
<sequence length="75" mass="8617">ERNCIHGYFFMVRTPELGGLAAIALESGIAQIFPRKTCTFAFLYEIEEQNLGDSFIKRFSSGVPETFRLWLQLLK</sequence>
<evidence type="ECO:0000313" key="2">
    <source>
        <dbReference type="Proteomes" id="UP001597120"/>
    </source>
</evidence>
<feature type="non-terminal residue" evidence="1">
    <location>
        <position position="1"/>
    </location>
</feature>
<gene>
    <name evidence="1" type="ORF">ACFQ03_06255</name>
</gene>
<name>A0ABW3D8A5_9BACL</name>
<accession>A0ABW3D8A5</accession>
<reference evidence="2" key="1">
    <citation type="journal article" date="2019" name="Int. J. Syst. Evol. Microbiol.">
        <title>The Global Catalogue of Microorganisms (GCM) 10K type strain sequencing project: providing services to taxonomists for standard genome sequencing and annotation.</title>
        <authorList>
            <consortium name="The Broad Institute Genomics Platform"/>
            <consortium name="The Broad Institute Genome Sequencing Center for Infectious Disease"/>
            <person name="Wu L."/>
            <person name="Ma J."/>
        </authorList>
    </citation>
    <scope>NUCLEOTIDE SEQUENCE [LARGE SCALE GENOMIC DNA]</scope>
    <source>
        <strain evidence="2">CCUG 57263</strain>
    </source>
</reference>
<keyword evidence="2" id="KW-1185">Reference proteome</keyword>
<proteinExistence type="predicted"/>
<evidence type="ECO:0000313" key="1">
    <source>
        <dbReference type="EMBL" id="MFD0868746.1"/>
    </source>
</evidence>
<dbReference type="EMBL" id="JBHTIU010000022">
    <property type="protein sequence ID" value="MFD0868746.1"/>
    <property type="molecule type" value="Genomic_DNA"/>
</dbReference>
<comment type="caution">
    <text evidence="1">The sequence shown here is derived from an EMBL/GenBank/DDBJ whole genome shotgun (WGS) entry which is preliminary data.</text>
</comment>
<dbReference type="RefSeq" id="WP_379286837.1">
    <property type="nucleotide sequence ID" value="NZ_JBHTIU010000022.1"/>
</dbReference>
<organism evidence="1 2">
    <name type="scientific">Paenibacillus residui</name>
    <dbReference type="NCBI Taxonomy" id="629724"/>
    <lineage>
        <taxon>Bacteria</taxon>
        <taxon>Bacillati</taxon>
        <taxon>Bacillota</taxon>
        <taxon>Bacilli</taxon>
        <taxon>Bacillales</taxon>
        <taxon>Paenibacillaceae</taxon>
        <taxon>Paenibacillus</taxon>
    </lineage>
</organism>
<protein>
    <submittedName>
        <fullName evidence="1">Uncharacterized protein</fullName>
    </submittedName>
</protein>